<reference evidence="2" key="1">
    <citation type="journal article" date="2019" name="Int. J. Syst. Evol. Microbiol.">
        <title>The Global Catalogue of Microorganisms (GCM) 10K type strain sequencing project: providing services to taxonomists for standard genome sequencing and annotation.</title>
        <authorList>
            <consortium name="The Broad Institute Genomics Platform"/>
            <consortium name="The Broad Institute Genome Sequencing Center for Infectious Disease"/>
            <person name="Wu L."/>
            <person name="Ma J."/>
        </authorList>
    </citation>
    <scope>NUCLEOTIDE SEQUENCE [LARGE SCALE GENOMIC DNA]</scope>
    <source>
        <strain evidence="2">CGMCC 4.7277</strain>
    </source>
</reference>
<proteinExistence type="predicted"/>
<accession>A0ABW0Q5F2</accession>
<keyword evidence="2" id="KW-1185">Reference proteome</keyword>
<sequence>MDTQLPLEVIGVGVSRGDEIGIKLPYLAYNFFRILRAPLKGTWTELMYRVETFNQVSFLKINTGTGTMAQPIKWGWLRR</sequence>
<dbReference type="Proteomes" id="UP001596084">
    <property type="component" value="Unassembled WGS sequence"/>
</dbReference>
<dbReference type="EMBL" id="JBHSMX010000008">
    <property type="protein sequence ID" value="MFC5519960.1"/>
    <property type="molecule type" value="Genomic_DNA"/>
</dbReference>
<name>A0ABW0Q5F2_9BURK</name>
<evidence type="ECO:0000313" key="2">
    <source>
        <dbReference type="Proteomes" id="UP001596084"/>
    </source>
</evidence>
<organism evidence="1 2">
    <name type="scientific">Polaromonas jejuensis</name>
    <dbReference type="NCBI Taxonomy" id="457502"/>
    <lineage>
        <taxon>Bacteria</taxon>
        <taxon>Pseudomonadati</taxon>
        <taxon>Pseudomonadota</taxon>
        <taxon>Betaproteobacteria</taxon>
        <taxon>Burkholderiales</taxon>
        <taxon>Comamonadaceae</taxon>
        <taxon>Polaromonas</taxon>
    </lineage>
</organism>
<dbReference type="RefSeq" id="WP_157090300.1">
    <property type="nucleotide sequence ID" value="NZ_JBHSMX010000008.1"/>
</dbReference>
<protein>
    <submittedName>
        <fullName evidence="1">Uncharacterized protein</fullName>
    </submittedName>
</protein>
<evidence type="ECO:0000313" key="1">
    <source>
        <dbReference type="EMBL" id="MFC5519960.1"/>
    </source>
</evidence>
<gene>
    <name evidence="1" type="ORF">ACFPP7_03390</name>
</gene>
<comment type="caution">
    <text evidence="1">The sequence shown here is derived from an EMBL/GenBank/DDBJ whole genome shotgun (WGS) entry which is preliminary data.</text>
</comment>